<protein>
    <submittedName>
        <fullName evidence="2">NAD(P)/FAD-dependent oxidoreductase</fullName>
    </submittedName>
</protein>
<dbReference type="RefSeq" id="WP_123218337.1">
    <property type="nucleotide sequence ID" value="NZ_RJTM01000187.1"/>
</dbReference>
<dbReference type="PANTHER" id="PTHR43539:SF78">
    <property type="entry name" value="FLAVIN-CONTAINING MONOOXYGENASE"/>
    <property type="match status" value="1"/>
</dbReference>
<dbReference type="AlphaFoldDB" id="A0A3N0D0I4"/>
<dbReference type="GO" id="GO:0050660">
    <property type="term" value="F:flavin adenine dinucleotide binding"/>
    <property type="evidence" value="ECO:0007669"/>
    <property type="project" value="TreeGrafter"/>
</dbReference>
<dbReference type="PRINTS" id="PR00368">
    <property type="entry name" value="FADPNR"/>
</dbReference>
<evidence type="ECO:0000313" key="3">
    <source>
        <dbReference type="Proteomes" id="UP000267469"/>
    </source>
</evidence>
<gene>
    <name evidence="2" type="ORF">ED312_22840</name>
</gene>
<dbReference type="Gene3D" id="3.50.50.60">
    <property type="entry name" value="FAD/NAD(P)-binding domain"/>
    <property type="match status" value="1"/>
</dbReference>
<keyword evidence="1" id="KW-0560">Oxidoreductase</keyword>
<dbReference type="InterPro" id="IPR050982">
    <property type="entry name" value="Auxin_biosynth/cation_transpt"/>
</dbReference>
<dbReference type="GO" id="GO:0004497">
    <property type="term" value="F:monooxygenase activity"/>
    <property type="evidence" value="ECO:0007669"/>
    <property type="project" value="TreeGrafter"/>
</dbReference>
<keyword evidence="3" id="KW-1185">Reference proteome</keyword>
<name>A0A3N0D0I4_SINP1</name>
<organism evidence="2 3">
    <name type="scientific">Sinomicrobium pectinilyticum</name>
    <dbReference type="NCBI Taxonomy" id="1084421"/>
    <lineage>
        <taxon>Bacteria</taxon>
        <taxon>Pseudomonadati</taxon>
        <taxon>Bacteroidota</taxon>
        <taxon>Flavobacteriia</taxon>
        <taxon>Flavobacteriales</taxon>
        <taxon>Flavobacteriaceae</taxon>
        <taxon>Sinomicrobium</taxon>
    </lineage>
</organism>
<sequence length="355" mass="39454">MNTVFDVIVIGGGQSGLATGYYLRRTKLNYLILDDREESGGAWQSTWDSLTLFSPAEHSSLPGWLMPKSEGRFPTKAEVINYLGKYEERYGFPVERPVRVYDVERHDGVFRLITTKGDFYTRTVISATGTWANPVIPEVTGRKKYKGIQLHSADYRQPGPFVGQKILVVGEGNSGAQITAELSLYCREVKWATRKEPKFLPDNVDGYDLFNVATAKYKAEQEGKPFDRSGYNLGNIVMVPSVKDARKRGVLISGGTFTAMYEEGVIWENGAEEAFDAIIWCTGFGYATAFLKNLATPDEKGTVRTTGTRSVEVPGLWLVGYGSWTGYASATLIGVNRTARQMVREVEGFLENVKP</sequence>
<dbReference type="Proteomes" id="UP000267469">
    <property type="component" value="Unassembled WGS sequence"/>
</dbReference>
<dbReference type="PANTHER" id="PTHR43539">
    <property type="entry name" value="FLAVIN-BINDING MONOOXYGENASE-LIKE PROTEIN (AFU_ORTHOLOGUE AFUA_4G09220)"/>
    <property type="match status" value="1"/>
</dbReference>
<reference evidence="2 3" key="1">
    <citation type="submission" date="2018-10" db="EMBL/GenBank/DDBJ databases">
        <title>Sinomicrobium pectinilyticum sp. nov., a pectinase-producing bacterium isolated from alkaline and saline soil, and emended description of the genus Sinomicrobium.</title>
        <authorList>
            <person name="Cheng B."/>
            <person name="Li C."/>
            <person name="Lai Q."/>
            <person name="Du M."/>
            <person name="Shao Z."/>
            <person name="Xu P."/>
            <person name="Yang C."/>
        </authorList>
    </citation>
    <scope>NUCLEOTIDE SEQUENCE [LARGE SCALE GENOMIC DNA]</scope>
    <source>
        <strain evidence="2 3">5DNS001</strain>
    </source>
</reference>
<evidence type="ECO:0000313" key="2">
    <source>
        <dbReference type="EMBL" id="RNL69158.1"/>
    </source>
</evidence>
<comment type="caution">
    <text evidence="2">The sequence shown here is derived from an EMBL/GenBank/DDBJ whole genome shotgun (WGS) entry which is preliminary data.</text>
</comment>
<accession>A0A3N0D0I4</accession>
<dbReference type="InterPro" id="IPR036188">
    <property type="entry name" value="FAD/NAD-bd_sf"/>
</dbReference>
<proteinExistence type="predicted"/>
<dbReference type="SUPFAM" id="SSF51905">
    <property type="entry name" value="FAD/NAD(P)-binding domain"/>
    <property type="match status" value="2"/>
</dbReference>
<dbReference type="Pfam" id="PF13738">
    <property type="entry name" value="Pyr_redox_3"/>
    <property type="match status" value="1"/>
</dbReference>
<dbReference type="NCBIfam" id="NF040505">
    <property type="entry name" value="ArsO_flavin_mono"/>
    <property type="match status" value="1"/>
</dbReference>
<dbReference type="EMBL" id="RJTM01000187">
    <property type="protein sequence ID" value="RNL69158.1"/>
    <property type="molecule type" value="Genomic_DNA"/>
</dbReference>
<dbReference type="PRINTS" id="PR00469">
    <property type="entry name" value="PNDRDTASEII"/>
</dbReference>
<dbReference type="OrthoDB" id="9778740at2"/>
<evidence type="ECO:0000256" key="1">
    <source>
        <dbReference type="ARBA" id="ARBA00023002"/>
    </source>
</evidence>